<feature type="signal peptide" evidence="2">
    <location>
        <begin position="1"/>
        <end position="23"/>
    </location>
</feature>
<keyword evidence="4" id="KW-1185">Reference proteome</keyword>
<sequence>MVSFKNFSLAIAIVLGFSENSACIPLPAAAITCAKSVTNAGSRNCVHRSKLESSGGVDVVPGFHNRGLNLHADEDYISAFLRRRGPTKPPASPSKKSPSPSKKPVASPPKKLAAGPPKKSPSSPKKPVASPPKKPAAGPPKKSPSSPKKPAASSPQKAGKVCRRDGCSTQEIHVALYSQGAGNRVNPTTGHGRYHWGYLVGSRDGKAAVYHATDRNELNTKTWRMENPSGGWWFEALAEVNPWHSEKLLGRIAIGSVPAGVTADEIKALFEGVPLPVIGGVVQESCRTWVFNAMKVLQQKGWVSAKIDTKSFEEWGLSYADARTKSQRQPIETYPSQ</sequence>
<feature type="compositionally biased region" description="Low complexity" evidence="1">
    <location>
        <begin position="93"/>
        <end position="128"/>
    </location>
</feature>
<dbReference type="InterPro" id="IPR054208">
    <property type="entry name" value="DUF6914"/>
</dbReference>
<evidence type="ECO:0000313" key="3">
    <source>
        <dbReference type="EMBL" id="CAH0051451.1"/>
    </source>
</evidence>
<evidence type="ECO:0000256" key="2">
    <source>
        <dbReference type="SAM" id="SignalP"/>
    </source>
</evidence>
<dbReference type="Proteomes" id="UP000775872">
    <property type="component" value="Unassembled WGS sequence"/>
</dbReference>
<evidence type="ECO:0000256" key="1">
    <source>
        <dbReference type="SAM" id="MobiDB-lite"/>
    </source>
</evidence>
<dbReference type="AlphaFoldDB" id="A0A9N9Z9K6"/>
<organism evidence="3 4">
    <name type="scientific">Clonostachys solani</name>
    <dbReference type="NCBI Taxonomy" id="160281"/>
    <lineage>
        <taxon>Eukaryota</taxon>
        <taxon>Fungi</taxon>
        <taxon>Dikarya</taxon>
        <taxon>Ascomycota</taxon>
        <taxon>Pezizomycotina</taxon>
        <taxon>Sordariomycetes</taxon>
        <taxon>Hypocreomycetidae</taxon>
        <taxon>Hypocreales</taxon>
        <taxon>Bionectriaceae</taxon>
        <taxon>Clonostachys</taxon>
    </lineage>
</organism>
<dbReference type="OrthoDB" id="4924482at2759"/>
<accession>A0A9N9Z9K6</accession>
<feature type="compositionally biased region" description="Pro residues" evidence="1">
    <location>
        <begin position="129"/>
        <end position="142"/>
    </location>
</feature>
<proteinExistence type="predicted"/>
<feature type="region of interest" description="Disordered" evidence="1">
    <location>
        <begin position="83"/>
        <end position="164"/>
    </location>
</feature>
<name>A0A9N9Z9K6_9HYPO</name>
<dbReference type="EMBL" id="CABFOC020000040">
    <property type="protein sequence ID" value="CAH0051451.1"/>
    <property type="molecule type" value="Genomic_DNA"/>
</dbReference>
<evidence type="ECO:0000313" key="4">
    <source>
        <dbReference type="Proteomes" id="UP000775872"/>
    </source>
</evidence>
<feature type="compositionally biased region" description="Low complexity" evidence="1">
    <location>
        <begin position="143"/>
        <end position="159"/>
    </location>
</feature>
<keyword evidence="2" id="KW-0732">Signal</keyword>
<feature type="chain" id="PRO_5040398872" evidence="2">
    <location>
        <begin position="24"/>
        <end position="337"/>
    </location>
</feature>
<protein>
    <submittedName>
        <fullName evidence="3">Uncharacterized protein</fullName>
    </submittedName>
</protein>
<comment type="caution">
    <text evidence="3">The sequence shown here is derived from an EMBL/GenBank/DDBJ whole genome shotgun (WGS) entry which is preliminary data.</text>
</comment>
<dbReference type="Pfam" id="PF21858">
    <property type="entry name" value="DUF6914"/>
    <property type="match status" value="1"/>
</dbReference>
<gene>
    <name evidence="3" type="ORF">CSOL1703_00014774</name>
</gene>
<reference evidence="3" key="1">
    <citation type="submission" date="2021-10" db="EMBL/GenBank/DDBJ databases">
        <authorList>
            <person name="Piombo E."/>
        </authorList>
    </citation>
    <scope>NUCLEOTIDE SEQUENCE</scope>
</reference>